<name>A0A1E5T108_9BACT</name>
<feature type="chain" id="PRO_5009185825" description="DUF3078 domain-containing protein" evidence="1">
    <location>
        <begin position="39"/>
        <end position="318"/>
    </location>
</feature>
<comment type="caution">
    <text evidence="2">The sequence shown here is derived from an EMBL/GenBank/DDBJ whole genome shotgun (WGS) entry which is preliminary data.</text>
</comment>
<feature type="signal peptide" evidence="1">
    <location>
        <begin position="1"/>
        <end position="38"/>
    </location>
</feature>
<sequence>MKFIIRKSIDHFFERFNIIMKKQLLTLLLIFSAFALQAQDADSVTIKKSGTWGVNFANVGLSNWAGGGESSLAIGTVFNTSIERIKGGSSWKNQFDFALGGAKVGEQDFRKTDDAIILLSQYSQQIKSDLSWSLTGILRTQLLDGNTFAADPINIGEEIATKISTFMAPGYLSLNLGIDKKVGEHLNISFAPAAGKFTFVLDDELSDAGAYGVDPGDKIRAEFGTNFLAVLDLPIMENISFKSTLNFFTAYDTFGNVDTNWETLLVMKVNKWFNATFGTQLIYDDDILIAQDNGNFERKIQFKHVLNFGANFALFSSN</sequence>
<evidence type="ECO:0000313" key="2">
    <source>
        <dbReference type="EMBL" id="OEK05058.1"/>
    </source>
</evidence>
<accession>A0A1E5T108</accession>
<keyword evidence="1" id="KW-0732">Signal</keyword>
<dbReference type="STRING" id="1563681.BFP71_16705"/>
<dbReference type="InterPro" id="IPR021428">
    <property type="entry name" value="DUF3078"/>
</dbReference>
<dbReference type="AlphaFoldDB" id="A0A1E5T108"/>
<evidence type="ECO:0000256" key="1">
    <source>
        <dbReference type="SAM" id="SignalP"/>
    </source>
</evidence>
<keyword evidence="3" id="KW-1185">Reference proteome</keyword>
<organism evidence="2 3">
    <name type="scientific">Roseivirga misakiensis</name>
    <dbReference type="NCBI Taxonomy" id="1563681"/>
    <lineage>
        <taxon>Bacteria</taxon>
        <taxon>Pseudomonadati</taxon>
        <taxon>Bacteroidota</taxon>
        <taxon>Cytophagia</taxon>
        <taxon>Cytophagales</taxon>
        <taxon>Roseivirgaceae</taxon>
        <taxon>Roseivirga</taxon>
    </lineage>
</organism>
<reference evidence="2 3" key="1">
    <citation type="submission" date="2016-08" db="EMBL/GenBank/DDBJ databases">
        <title>Draft genome of Fabibacter sp. strain SK-8.</title>
        <authorList>
            <person name="Wong S.-K."/>
            <person name="Hamasaki K."/>
            <person name="Yoshizawa S."/>
        </authorList>
    </citation>
    <scope>NUCLEOTIDE SEQUENCE [LARGE SCALE GENOMIC DNA]</scope>
    <source>
        <strain evidence="2 3">SK-8</strain>
    </source>
</reference>
<proteinExistence type="predicted"/>
<dbReference type="Proteomes" id="UP000095552">
    <property type="component" value="Unassembled WGS sequence"/>
</dbReference>
<dbReference type="Pfam" id="PF11276">
    <property type="entry name" value="DUF3078"/>
    <property type="match status" value="1"/>
</dbReference>
<evidence type="ECO:0000313" key="3">
    <source>
        <dbReference type="Proteomes" id="UP000095552"/>
    </source>
</evidence>
<protein>
    <recommendedName>
        <fullName evidence="4">DUF3078 domain-containing protein</fullName>
    </recommendedName>
</protein>
<evidence type="ECO:0008006" key="4">
    <source>
        <dbReference type="Google" id="ProtNLM"/>
    </source>
</evidence>
<gene>
    <name evidence="2" type="ORF">BFP71_16705</name>
</gene>
<dbReference type="EMBL" id="MDGQ01000005">
    <property type="protein sequence ID" value="OEK05058.1"/>
    <property type="molecule type" value="Genomic_DNA"/>
</dbReference>